<dbReference type="Proteomes" id="UP001206639">
    <property type="component" value="Unassembled WGS sequence"/>
</dbReference>
<reference evidence="2" key="1">
    <citation type="submission" date="2023-07" db="EMBL/GenBank/DDBJ databases">
        <authorList>
            <person name="Deng Y."/>
            <person name="Zhang Y.-Q."/>
        </authorList>
    </citation>
    <scope>NUCLEOTIDE SEQUENCE [LARGE SCALE GENOMIC DNA]</scope>
    <source>
        <strain evidence="2">CPCC 205710</strain>
    </source>
</reference>
<name>A0ABT2M765_9MYCO</name>
<dbReference type="Pfam" id="PF10824">
    <property type="entry name" value="T7SS_ESX_EspC"/>
    <property type="match status" value="1"/>
</dbReference>
<proteinExistence type="predicted"/>
<accession>A0ABT2M765</accession>
<comment type="caution">
    <text evidence="1">The sequence shown here is derived from an EMBL/GenBank/DDBJ whole genome shotgun (WGS) entry which is preliminary data.</text>
</comment>
<evidence type="ECO:0000313" key="2">
    <source>
        <dbReference type="Proteomes" id="UP001206639"/>
    </source>
</evidence>
<gene>
    <name evidence="1" type="ORF">N4S67_06705</name>
</gene>
<dbReference type="EMBL" id="JAODWD010000002">
    <property type="protein sequence ID" value="MCT7658108.1"/>
    <property type="molecule type" value="Genomic_DNA"/>
</dbReference>
<keyword evidence="2" id="KW-1185">Reference proteome</keyword>
<dbReference type="InterPro" id="IPR022536">
    <property type="entry name" value="EspC"/>
</dbReference>
<protein>
    <submittedName>
        <fullName evidence="1">ESX-1 secretion-associated protein</fullName>
    </submittedName>
</protein>
<evidence type="ECO:0000313" key="1">
    <source>
        <dbReference type="EMBL" id="MCT7658108.1"/>
    </source>
</evidence>
<organism evidence="1 2">
    <name type="scientific">Mycobacterium deserti</name>
    <dbReference type="NCBI Taxonomy" id="2978347"/>
    <lineage>
        <taxon>Bacteria</taxon>
        <taxon>Bacillati</taxon>
        <taxon>Actinomycetota</taxon>
        <taxon>Actinomycetes</taxon>
        <taxon>Mycobacteriales</taxon>
        <taxon>Mycobacteriaceae</taxon>
        <taxon>Mycobacterium</taxon>
    </lineage>
</organism>
<dbReference type="RefSeq" id="WP_260992191.1">
    <property type="nucleotide sequence ID" value="NZ_JAODWD010000002.1"/>
</dbReference>
<sequence>MGQADVARVDVPVLLDVARQYQVIADIVDQAVRTHLNSLTFDGAAAGRAYTAHGDAVRECLDRVAEQLRLWSRASSEIAAALRASAERYADADMRGGERLG</sequence>